<protein>
    <recommendedName>
        <fullName evidence="3">Leucine zipper transcription factor-like protein 1</fullName>
    </recommendedName>
</protein>
<comment type="function">
    <text evidence="6">Regulates ciliary localization of the BBSome complex. Together with the BBSome complex, controls SMO ciliary trafficking and contributes to the sonic hedgehog (SHH) pathway regulation. May play a role in neurite outgrowth. May have tumor suppressor function.</text>
</comment>
<dbReference type="Proteomes" id="UP000038040">
    <property type="component" value="Unplaced"/>
</dbReference>
<dbReference type="Pfam" id="PF15294">
    <property type="entry name" value="Leu_zip"/>
    <property type="match status" value="1"/>
</dbReference>
<evidence type="ECO:0000256" key="1">
    <source>
        <dbReference type="ARBA" id="ARBA00004496"/>
    </source>
</evidence>
<evidence type="ECO:0000256" key="5">
    <source>
        <dbReference type="ARBA" id="ARBA00023054"/>
    </source>
</evidence>
<evidence type="ECO:0000256" key="2">
    <source>
        <dbReference type="ARBA" id="ARBA00008868"/>
    </source>
</evidence>
<dbReference type="GO" id="GO:0005737">
    <property type="term" value="C:cytoplasm"/>
    <property type="evidence" value="ECO:0007669"/>
    <property type="project" value="UniProtKB-SubCell"/>
</dbReference>
<dbReference type="InterPro" id="IPR026157">
    <property type="entry name" value="LZTFL1"/>
</dbReference>
<accession>A0A0N4UB47</accession>
<comment type="similarity">
    <text evidence="2">Belongs to the LZTFL1 family.</text>
</comment>
<dbReference type="WBParaSite" id="DME_0000440801-mRNA-1">
    <property type="protein sequence ID" value="DME_0000440801-mRNA-1"/>
    <property type="gene ID" value="DME_0000440801"/>
</dbReference>
<dbReference type="PANTHER" id="PTHR21635:SF0">
    <property type="entry name" value="LEUCINE ZIPPER TRANSCRIPTION FACTOR-LIKE PROTEIN 1"/>
    <property type="match status" value="1"/>
</dbReference>
<dbReference type="PANTHER" id="PTHR21635">
    <property type="entry name" value="LEUCINE ZIPPER TRANSCRIPTION FACTOR LIKE"/>
    <property type="match status" value="1"/>
</dbReference>
<evidence type="ECO:0000313" key="9">
    <source>
        <dbReference type="EMBL" id="VDN58318.1"/>
    </source>
</evidence>
<keyword evidence="5 8" id="KW-0175">Coiled coil</keyword>
<reference evidence="12" key="1">
    <citation type="submission" date="2017-02" db="UniProtKB">
        <authorList>
            <consortium name="WormBaseParasite"/>
        </authorList>
    </citation>
    <scope>IDENTIFICATION</scope>
</reference>
<comment type="subcellular location">
    <subcellularLocation>
        <location evidence="1">Cytoplasm</location>
    </subcellularLocation>
</comment>
<dbReference type="EMBL" id="UYYG01001167">
    <property type="protein sequence ID" value="VDN58318.1"/>
    <property type="molecule type" value="Genomic_DNA"/>
</dbReference>
<reference evidence="9 11" key="2">
    <citation type="submission" date="2018-11" db="EMBL/GenBank/DDBJ databases">
        <authorList>
            <consortium name="Pathogen Informatics"/>
        </authorList>
    </citation>
    <scope>NUCLEOTIDE SEQUENCE [LARGE SCALE GENOMIC DNA]</scope>
</reference>
<evidence type="ECO:0000256" key="3">
    <source>
        <dbReference type="ARBA" id="ARBA00018920"/>
    </source>
</evidence>
<dbReference type="AlphaFoldDB" id="A0A0N4UB47"/>
<feature type="coiled-coil region" evidence="8">
    <location>
        <begin position="62"/>
        <end position="96"/>
    </location>
</feature>
<proteinExistence type="inferred from homology"/>
<dbReference type="GO" id="GO:1903565">
    <property type="term" value="P:negative regulation of protein localization to cilium"/>
    <property type="evidence" value="ECO:0007669"/>
    <property type="project" value="TreeGrafter"/>
</dbReference>
<comment type="subunit">
    <text evidence="7">Self-associates. Interacts with BBS9; the interaction mediates the association of LZTL1 with the BBsome complex and regulates BBSome ciliary trafficking.</text>
</comment>
<keyword evidence="4" id="KW-0963">Cytoplasm</keyword>
<evidence type="ECO:0000256" key="6">
    <source>
        <dbReference type="ARBA" id="ARBA00024898"/>
    </source>
</evidence>
<keyword evidence="11" id="KW-1185">Reference proteome</keyword>
<organism evidence="10 12">
    <name type="scientific">Dracunculus medinensis</name>
    <name type="common">Guinea worm</name>
    <dbReference type="NCBI Taxonomy" id="318479"/>
    <lineage>
        <taxon>Eukaryota</taxon>
        <taxon>Metazoa</taxon>
        <taxon>Ecdysozoa</taxon>
        <taxon>Nematoda</taxon>
        <taxon>Chromadorea</taxon>
        <taxon>Rhabditida</taxon>
        <taxon>Spirurina</taxon>
        <taxon>Dracunculoidea</taxon>
        <taxon>Dracunculidae</taxon>
        <taxon>Dracunculus</taxon>
    </lineage>
</organism>
<dbReference type="OrthoDB" id="313412at2759"/>
<evidence type="ECO:0000313" key="12">
    <source>
        <dbReference type="WBParaSite" id="DME_0000440801-mRNA-1"/>
    </source>
</evidence>
<dbReference type="Proteomes" id="UP000274756">
    <property type="component" value="Unassembled WGS sequence"/>
</dbReference>
<sequence>MNLSELEDRELLDAVRIFEDEHFEQKTTKTATILQKLVALEGTIQERAERESEGIIQMRNMIEALVVELDKSKTENERHQMNQAKLVEELLSLKEEELEKKFEATNAYKTMKQILKQKNYQIKQLRMKNANNSGDSDQE</sequence>
<gene>
    <name evidence="9" type="ORF">DME_LOCUS8291</name>
</gene>
<evidence type="ECO:0000256" key="7">
    <source>
        <dbReference type="ARBA" id="ARBA00026004"/>
    </source>
</evidence>
<evidence type="ECO:0000256" key="4">
    <source>
        <dbReference type="ARBA" id="ARBA00022490"/>
    </source>
</evidence>
<evidence type="ECO:0000313" key="11">
    <source>
        <dbReference type="Proteomes" id="UP000274756"/>
    </source>
</evidence>
<evidence type="ECO:0000256" key="8">
    <source>
        <dbReference type="SAM" id="Coils"/>
    </source>
</evidence>
<evidence type="ECO:0000313" key="10">
    <source>
        <dbReference type="Proteomes" id="UP000038040"/>
    </source>
</evidence>
<name>A0A0N4UB47_DRAME</name>